<proteinExistence type="predicted"/>
<keyword evidence="1" id="KW-1133">Transmembrane helix</keyword>
<evidence type="ECO:0000313" key="3">
    <source>
        <dbReference type="Proteomes" id="UP000603200"/>
    </source>
</evidence>
<dbReference type="EMBL" id="BOMN01000023">
    <property type="protein sequence ID" value="GIE18851.1"/>
    <property type="molecule type" value="Genomic_DNA"/>
</dbReference>
<name>A0ABQ3ZJU3_9ACTN</name>
<keyword evidence="3" id="KW-1185">Reference proteome</keyword>
<evidence type="ECO:0000313" key="2">
    <source>
        <dbReference type="EMBL" id="GIE18851.1"/>
    </source>
</evidence>
<dbReference type="Proteomes" id="UP000603200">
    <property type="component" value="Unassembled WGS sequence"/>
</dbReference>
<evidence type="ECO:0000256" key="1">
    <source>
        <dbReference type="SAM" id="Phobius"/>
    </source>
</evidence>
<feature type="transmembrane region" description="Helical" evidence="1">
    <location>
        <begin position="100"/>
        <end position="122"/>
    </location>
</feature>
<organism evidence="2 3">
    <name type="scientific">Winogradskya humida</name>
    <dbReference type="NCBI Taxonomy" id="113566"/>
    <lineage>
        <taxon>Bacteria</taxon>
        <taxon>Bacillati</taxon>
        <taxon>Actinomycetota</taxon>
        <taxon>Actinomycetes</taxon>
        <taxon>Micromonosporales</taxon>
        <taxon>Micromonosporaceae</taxon>
        <taxon>Winogradskya</taxon>
    </lineage>
</organism>
<accession>A0ABQ3ZJU3</accession>
<gene>
    <name evidence="2" type="ORF">Ahu01nite_019530</name>
</gene>
<evidence type="ECO:0008006" key="4">
    <source>
        <dbReference type="Google" id="ProtNLM"/>
    </source>
</evidence>
<protein>
    <recommendedName>
        <fullName evidence="4">DUF1772 domain-containing protein</fullName>
    </recommendedName>
</protein>
<feature type="transmembrane region" description="Helical" evidence="1">
    <location>
        <begin position="73"/>
        <end position="94"/>
    </location>
</feature>
<reference evidence="2 3" key="1">
    <citation type="submission" date="2021-01" db="EMBL/GenBank/DDBJ databases">
        <title>Whole genome shotgun sequence of Actinoplanes humidus NBRC 14915.</title>
        <authorList>
            <person name="Komaki H."/>
            <person name="Tamura T."/>
        </authorList>
    </citation>
    <scope>NUCLEOTIDE SEQUENCE [LARGE SCALE GENOMIC DNA]</scope>
    <source>
        <strain evidence="2 3">NBRC 14915</strain>
    </source>
</reference>
<comment type="caution">
    <text evidence="2">The sequence shown here is derived from an EMBL/GenBank/DDBJ whole genome shotgun (WGS) entry which is preliminary data.</text>
</comment>
<sequence>MDGRFVKDWPRSVSWFPPTLWCAHGMITAPVALLAAVAAHAGFQVSMTVLVYPALARVPGEGWAAAHAAHSRAITALVAVVYGLLAVASGWALFTGPGAWTLACLAAVAVAVSVTVLLAAPAHGRLAAGHDPALLQRLLRADRVRAVAAVLATLAAIPAVW</sequence>
<keyword evidence="1" id="KW-0472">Membrane</keyword>
<keyword evidence="1" id="KW-0812">Transmembrane</keyword>